<dbReference type="Proteomes" id="UP001596957">
    <property type="component" value="Unassembled WGS sequence"/>
</dbReference>
<dbReference type="RefSeq" id="WP_381258095.1">
    <property type="nucleotide sequence ID" value="NZ_JBHTBI010000022.1"/>
</dbReference>
<keyword evidence="2" id="KW-1185">Reference proteome</keyword>
<protein>
    <submittedName>
        <fullName evidence="1">Uncharacterized protein</fullName>
    </submittedName>
</protein>
<accession>A0ABW2V9Q5</accession>
<proteinExistence type="predicted"/>
<dbReference type="EMBL" id="JBHTEC010000001">
    <property type="protein sequence ID" value="MFD0281275.1"/>
    <property type="molecule type" value="Genomic_DNA"/>
</dbReference>
<comment type="caution">
    <text evidence="1">The sequence shown here is derived from an EMBL/GenBank/DDBJ whole genome shotgun (WGS) entry which is preliminary data.</text>
</comment>
<gene>
    <name evidence="1" type="ORF">ACFQZP_06255</name>
</gene>
<name>A0ABW2V9Q5_9ACTN</name>
<organism evidence="1 2">
    <name type="scientific">Streptomyces lutosisoli</name>
    <dbReference type="NCBI Taxonomy" id="2665721"/>
    <lineage>
        <taxon>Bacteria</taxon>
        <taxon>Bacillati</taxon>
        <taxon>Actinomycetota</taxon>
        <taxon>Actinomycetes</taxon>
        <taxon>Kitasatosporales</taxon>
        <taxon>Streptomycetaceae</taxon>
        <taxon>Streptomyces</taxon>
    </lineage>
</organism>
<evidence type="ECO:0000313" key="1">
    <source>
        <dbReference type="EMBL" id="MFD0281275.1"/>
    </source>
</evidence>
<sequence>MSGDARFRALCPARTGTARLSGPSAPDLTSALARLRELIETAGLDETATRAALVRVDELEEAVTADHPDLATMEEVQGWFGRRMPAFAGTVHRFLLGPLVTSAVAAAGDELAQEFTRRLGT</sequence>
<evidence type="ECO:0000313" key="2">
    <source>
        <dbReference type="Proteomes" id="UP001596957"/>
    </source>
</evidence>
<reference evidence="2" key="1">
    <citation type="journal article" date="2019" name="Int. J. Syst. Evol. Microbiol.">
        <title>The Global Catalogue of Microorganisms (GCM) 10K type strain sequencing project: providing services to taxonomists for standard genome sequencing and annotation.</title>
        <authorList>
            <consortium name="The Broad Institute Genomics Platform"/>
            <consortium name="The Broad Institute Genome Sequencing Center for Infectious Disease"/>
            <person name="Wu L."/>
            <person name="Ma J."/>
        </authorList>
    </citation>
    <scope>NUCLEOTIDE SEQUENCE [LARGE SCALE GENOMIC DNA]</scope>
    <source>
        <strain evidence="2">CGMCC 4.7198</strain>
    </source>
</reference>